<proteinExistence type="predicted"/>
<organism evidence="3 4">
    <name type="scientific">Bradyrhizobium shewense</name>
    <dbReference type="NCBI Taxonomy" id="1761772"/>
    <lineage>
        <taxon>Bacteria</taxon>
        <taxon>Pseudomonadati</taxon>
        <taxon>Pseudomonadota</taxon>
        <taxon>Alphaproteobacteria</taxon>
        <taxon>Hyphomicrobiales</taxon>
        <taxon>Nitrobacteraceae</taxon>
        <taxon>Bradyrhizobium</taxon>
    </lineage>
</organism>
<evidence type="ECO:0000313" key="4">
    <source>
        <dbReference type="Proteomes" id="UP000199184"/>
    </source>
</evidence>
<dbReference type="Pfam" id="PF01557">
    <property type="entry name" value="FAA_hydrolase"/>
    <property type="match status" value="1"/>
</dbReference>
<dbReference type="RefSeq" id="WP_091960666.1">
    <property type="nucleotide sequence ID" value="NZ_FMAI01000011.1"/>
</dbReference>
<accession>A0A1C3X0M0</accession>
<name>A0A1C3X0M0_9BRAD</name>
<dbReference type="SUPFAM" id="SSF56529">
    <property type="entry name" value="FAH"/>
    <property type="match status" value="1"/>
</dbReference>
<dbReference type="PANTHER" id="PTHR30143:SF0">
    <property type="entry name" value="2-KETO-4-PENTENOATE HYDRATASE"/>
    <property type="match status" value="1"/>
</dbReference>
<dbReference type="AlphaFoldDB" id="A0A1C3X0M0"/>
<reference evidence="4" key="1">
    <citation type="submission" date="2016-08" db="EMBL/GenBank/DDBJ databases">
        <authorList>
            <person name="Varghese N."/>
            <person name="Submissions Spin"/>
        </authorList>
    </citation>
    <scope>NUCLEOTIDE SEQUENCE [LARGE SCALE GENOMIC DNA]</scope>
    <source>
        <strain evidence="4">ERR11</strain>
    </source>
</reference>
<dbReference type="GO" id="GO:0005737">
    <property type="term" value="C:cytoplasm"/>
    <property type="evidence" value="ECO:0007669"/>
    <property type="project" value="TreeGrafter"/>
</dbReference>
<sequence length="261" mass="28263">MDQSAPRELAHLLASLRRQGRQQSGLDLRLVPPDKPTAYRVARMVEEELGWTVAGWKIAAMKEGLQRELRTDSPIYGRVYAPLIKQAPVTVEYARQCSPIPEVEYQALLGADLPPREAPYSIEEVKEAVVSLHPGVELAECRFVHDAAFPPLPAILADGAGSGTIAYGPPIENWRERDIAGQEVVLTCNGTLRRKGSAAIALDHPIVPVTWLANELSRTGIGLKAGQMISTGTVTGMLRPKAGETFVADFGPFGSVTVTYA</sequence>
<dbReference type="GO" id="GO:0008684">
    <property type="term" value="F:2-oxopent-4-enoate hydratase activity"/>
    <property type="evidence" value="ECO:0007669"/>
    <property type="project" value="TreeGrafter"/>
</dbReference>
<evidence type="ECO:0000313" key="3">
    <source>
        <dbReference type="EMBL" id="SCB45817.1"/>
    </source>
</evidence>
<dbReference type="Gene3D" id="3.90.850.10">
    <property type="entry name" value="Fumarylacetoacetase-like, C-terminal domain"/>
    <property type="match status" value="1"/>
</dbReference>
<protein>
    <submittedName>
        <fullName evidence="3">2-keto-4-pentenoate hydratase</fullName>
    </submittedName>
</protein>
<dbReference type="InterPro" id="IPR050772">
    <property type="entry name" value="Hydratase-Decarb/MhpD_sf"/>
</dbReference>
<feature type="domain" description="Fumarylacetoacetase-like C-terminal" evidence="2">
    <location>
        <begin position="102"/>
        <end position="257"/>
    </location>
</feature>
<gene>
    <name evidence="3" type="ORF">GA0061098_1011111</name>
</gene>
<evidence type="ECO:0000256" key="1">
    <source>
        <dbReference type="ARBA" id="ARBA00023239"/>
    </source>
</evidence>
<dbReference type="InterPro" id="IPR036663">
    <property type="entry name" value="Fumarylacetoacetase_C_sf"/>
</dbReference>
<dbReference type="InterPro" id="IPR011234">
    <property type="entry name" value="Fumarylacetoacetase-like_C"/>
</dbReference>
<evidence type="ECO:0000259" key="2">
    <source>
        <dbReference type="Pfam" id="PF01557"/>
    </source>
</evidence>
<keyword evidence="4" id="KW-1185">Reference proteome</keyword>
<keyword evidence="1" id="KW-0456">Lyase</keyword>
<dbReference type="Proteomes" id="UP000199184">
    <property type="component" value="Unassembled WGS sequence"/>
</dbReference>
<dbReference type="EMBL" id="FMAI01000011">
    <property type="protein sequence ID" value="SCB45817.1"/>
    <property type="molecule type" value="Genomic_DNA"/>
</dbReference>
<dbReference type="PANTHER" id="PTHR30143">
    <property type="entry name" value="ACID HYDRATASE"/>
    <property type="match status" value="1"/>
</dbReference>